<dbReference type="GO" id="GO:0016787">
    <property type="term" value="F:hydrolase activity"/>
    <property type="evidence" value="ECO:0007669"/>
    <property type="project" value="InterPro"/>
</dbReference>
<dbReference type="SUPFAM" id="SSF56300">
    <property type="entry name" value="Metallo-dependent phosphatases"/>
    <property type="match status" value="1"/>
</dbReference>
<evidence type="ECO:0000313" key="2">
    <source>
        <dbReference type="EMBL" id="GEN61707.1"/>
    </source>
</evidence>
<evidence type="ECO:0000259" key="1">
    <source>
        <dbReference type="Pfam" id="PF00149"/>
    </source>
</evidence>
<feature type="domain" description="Calcineurin-like phosphoesterase" evidence="1">
    <location>
        <begin position="32"/>
        <end position="145"/>
    </location>
</feature>
<dbReference type="InterPro" id="IPR004843">
    <property type="entry name" value="Calcineurin-like_PHP"/>
</dbReference>
<dbReference type="PANTHER" id="PTHR39323:SF1">
    <property type="entry name" value="BLR1149 PROTEIN"/>
    <property type="match status" value="1"/>
</dbReference>
<comment type="caution">
    <text evidence="2">The sequence shown here is derived from an EMBL/GenBank/DDBJ whole genome shotgun (WGS) entry which is preliminary data.</text>
</comment>
<dbReference type="InterPro" id="IPR029052">
    <property type="entry name" value="Metallo-depent_PP-like"/>
</dbReference>
<dbReference type="STRING" id="1120919.GCA_000429165_03825"/>
<evidence type="ECO:0000313" key="3">
    <source>
        <dbReference type="Proteomes" id="UP000321635"/>
    </source>
</evidence>
<dbReference type="AlphaFoldDB" id="A0A511XFH6"/>
<dbReference type="NCBIfam" id="TIGR04123">
    <property type="entry name" value="P_estr_lig_assc"/>
    <property type="match status" value="1"/>
</dbReference>
<dbReference type="InterPro" id="IPR026336">
    <property type="entry name" value="PdeM-like"/>
</dbReference>
<gene>
    <name evidence="2" type="ORF">ANI02nite_35910</name>
</gene>
<dbReference type="Pfam" id="PF00149">
    <property type="entry name" value="Metallophos"/>
    <property type="match status" value="1"/>
</dbReference>
<dbReference type="PIRSF" id="PIRSF000887">
    <property type="entry name" value="Pesterase_MJ0037"/>
    <property type="match status" value="1"/>
</dbReference>
<name>A0A511XFH6_9PROT</name>
<dbReference type="Gene3D" id="3.60.21.10">
    <property type="match status" value="1"/>
</dbReference>
<reference evidence="2 3" key="1">
    <citation type="submission" date="2019-07" db="EMBL/GenBank/DDBJ databases">
        <title>Whole genome shotgun sequence of Acetobacter nitrogenifigens NBRC 105050.</title>
        <authorList>
            <person name="Hosoyama A."/>
            <person name="Uohara A."/>
            <person name="Ohji S."/>
            <person name="Ichikawa N."/>
        </authorList>
    </citation>
    <scope>NUCLEOTIDE SEQUENCE [LARGE SCALE GENOMIC DNA]</scope>
    <source>
        <strain evidence="2 3">NBRC 105050</strain>
    </source>
</reference>
<dbReference type="InterPro" id="IPR024173">
    <property type="entry name" value="Pesterase_MJ0037-like"/>
</dbReference>
<dbReference type="Proteomes" id="UP000321635">
    <property type="component" value="Unassembled WGS sequence"/>
</dbReference>
<accession>A0A511XFH6</accession>
<dbReference type="RefSeq" id="WP_051292552.1">
    <property type="nucleotide sequence ID" value="NZ_AUBI01000040.1"/>
</dbReference>
<dbReference type="OrthoDB" id="9795838at2"/>
<dbReference type="PANTHER" id="PTHR39323">
    <property type="entry name" value="BLR1149 PROTEIN"/>
    <property type="match status" value="1"/>
</dbReference>
<keyword evidence="3" id="KW-1185">Reference proteome</keyword>
<proteinExistence type="predicted"/>
<dbReference type="EMBL" id="BJYF01000061">
    <property type="protein sequence ID" value="GEN61707.1"/>
    <property type="molecule type" value="Genomic_DNA"/>
</dbReference>
<organism evidence="2 3">
    <name type="scientific">Acetobacter nitrogenifigens DSM 23921 = NBRC 105050</name>
    <dbReference type="NCBI Taxonomy" id="1120919"/>
    <lineage>
        <taxon>Bacteria</taxon>
        <taxon>Pseudomonadati</taxon>
        <taxon>Pseudomonadota</taxon>
        <taxon>Alphaproteobacteria</taxon>
        <taxon>Acetobacterales</taxon>
        <taxon>Acetobacteraceae</taxon>
        <taxon>Acetobacter</taxon>
    </lineage>
</organism>
<protein>
    <submittedName>
        <fullName evidence="2">Metallophosphatase</fullName>
    </submittedName>
</protein>
<sequence length="228" mass="24949">MKGGANGSVVIALRHEKFMLLQQKAVYWPTERMLIVADMHMEKATARRDAGVLLPPYDTHETLSRLLDLVSTVRPETVLALGDSFHDAEGASRLDAVARECLATLAGAARLIWLVGNHDPALPSILPGTSVQSFERRSVAFRHVPSSTVKIPELAGHLHPKVRLRLGGHMVVRPCFIVGGGRMILPAFGTYTGGMDVMMPPIRSLFPGEADLYVPGRSGTFRIHMRRA</sequence>